<dbReference type="EMBL" id="OV121134">
    <property type="protein sequence ID" value="CAH0553789.1"/>
    <property type="molecule type" value="Genomic_DNA"/>
</dbReference>
<proteinExistence type="predicted"/>
<dbReference type="FunFam" id="2.30.42.10:FF:000390">
    <property type="match status" value="1"/>
</dbReference>
<feature type="compositionally biased region" description="Basic and acidic residues" evidence="1">
    <location>
        <begin position="129"/>
        <end position="145"/>
    </location>
</feature>
<keyword evidence="4" id="KW-1185">Reference proteome</keyword>
<dbReference type="PROSITE" id="PS50106">
    <property type="entry name" value="PDZ"/>
    <property type="match status" value="3"/>
</dbReference>
<dbReference type="SMART" id="SM00228">
    <property type="entry name" value="PDZ"/>
    <property type="match status" value="3"/>
</dbReference>
<organism evidence="3 4">
    <name type="scientific">Brassicogethes aeneus</name>
    <name type="common">Rape pollen beetle</name>
    <name type="synonym">Meligethes aeneus</name>
    <dbReference type="NCBI Taxonomy" id="1431903"/>
    <lineage>
        <taxon>Eukaryota</taxon>
        <taxon>Metazoa</taxon>
        <taxon>Ecdysozoa</taxon>
        <taxon>Arthropoda</taxon>
        <taxon>Hexapoda</taxon>
        <taxon>Insecta</taxon>
        <taxon>Pterygota</taxon>
        <taxon>Neoptera</taxon>
        <taxon>Endopterygota</taxon>
        <taxon>Coleoptera</taxon>
        <taxon>Polyphaga</taxon>
        <taxon>Cucujiformia</taxon>
        <taxon>Nitidulidae</taxon>
        <taxon>Meligethinae</taxon>
        <taxon>Brassicogethes</taxon>
    </lineage>
</organism>
<feature type="domain" description="PDZ" evidence="2">
    <location>
        <begin position="1107"/>
        <end position="1187"/>
    </location>
</feature>
<feature type="region of interest" description="Disordered" evidence="1">
    <location>
        <begin position="462"/>
        <end position="567"/>
    </location>
</feature>
<protein>
    <recommendedName>
        <fullName evidence="2">PDZ domain-containing protein</fullName>
    </recommendedName>
</protein>
<evidence type="ECO:0000313" key="4">
    <source>
        <dbReference type="Proteomes" id="UP001154078"/>
    </source>
</evidence>
<feature type="compositionally biased region" description="Polar residues" evidence="1">
    <location>
        <begin position="102"/>
        <end position="111"/>
    </location>
</feature>
<feature type="region of interest" description="Disordered" evidence="1">
    <location>
        <begin position="99"/>
        <end position="193"/>
    </location>
</feature>
<evidence type="ECO:0000256" key="1">
    <source>
        <dbReference type="SAM" id="MobiDB-lite"/>
    </source>
</evidence>
<dbReference type="PANTHER" id="PTHR46900:SF2">
    <property type="entry name" value="TYROSINE-PROTEIN PHOSPHATASE NON-RECEPTOR TYPE 13"/>
    <property type="match status" value="1"/>
</dbReference>
<feature type="compositionally biased region" description="Basic residues" evidence="1">
    <location>
        <begin position="146"/>
        <end position="156"/>
    </location>
</feature>
<dbReference type="InterPro" id="IPR032064">
    <property type="entry name" value="DUF4805"/>
</dbReference>
<feature type="region of interest" description="Disordered" evidence="1">
    <location>
        <begin position="885"/>
        <end position="927"/>
    </location>
</feature>
<accession>A0A9P0B334</accession>
<dbReference type="Proteomes" id="UP001154078">
    <property type="component" value="Chromosome 3"/>
</dbReference>
<dbReference type="Gene3D" id="2.30.42.10">
    <property type="match status" value="3"/>
</dbReference>
<evidence type="ECO:0000259" key="2">
    <source>
        <dbReference type="PROSITE" id="PS50106"/>
    </source>
</evidence>
<dbReference type="AlphaFoldDB" id="A0A9P0B334"/>
<feature type="compositionally biased region" description="Polar residues" evidence="1">
    <location>
        <begin position="888"/>
        <end position="902"/>
    </location>
</feature>
<dbReference type="SUPFAM" id="SSF50156">
    <property type="entry name" value="PDZ domain-like"/>
    <property type="match status" value="3"/>
</dbReference>
<reference evidence="3" key="1">
    <citation type="submission" date="2021-12" db="EMBL/GenBank/DDBJ databases">
        <authorList>
            <person name="King R."/>
        </authorList>
    </citation>
    <scope>NUCLEOTIDE SEQUENCE</scope>
</reference>
<feature type="region of interest" description="Disordered" evidence="1">
    <location>
        <begin position="955"/>
        <end position="980"/>
    </location>
</feature>
<dbReference type="PANTHER" id="PTHR46900">
    <property type="entry name" value="TYROSINE-PROTEIN PHOSPHATASE NON-RECEPTOR TYPE 13"/>
    <property type="match status" value="1"/>
</dbReference>
<evidence type="ECO:0000313" key="3">
    <source>
        <dbReference type="EMBL" id="CAH0553789.1"/>
    </source>
</evidence>
<feature type="domain" description="PDZ" evidence="2">
    <location>
        <begin position="763"/>
        <end position="844"/>
    </location>
</feature>
<feature type="compositionally biased region" description="Low complexity" evidence="1">
    <location>
        <begin position="502"/>
        <end position="524"/>
    </location>
</feature>
<dbReference type="OrthoDB" id="165498at2759"/>
<feature type="domain" description="PDZ" evidence="2">
    <location>
        <begin position="631"/>
        <end position="717"/>
    </location>
</feature>
<name>A0A9P0B334_BRAAE</name>
<dbReference type="InterPro" id="IPR052074">
    <property type="entry name" value="NonRcpt_TyrProt_Phosphatase"/>
</dbReference>
<dbReference type="CDD" id="cd00136">
    <property type="entry name" value="PDZ_canonical"/>
    <property type="match status" value="1"/>
</dbReference>
<dbReference type="InterPro" id="IPR036034">
    <property type="entry name" value="PDZ_sf"/>
</dbReference>
<feature type="region of interest" description="Disordered" evidence="1">
    <location>
        <begin position="725"/>
        <end position="750"/>
    </location>
</feature>
<gene>
    <name evidence="3" type="ORF">MELIAE_LOCUS5693</name>
</gene>
<dbReference type="Pfam" id="PF00595">
    <property type="entry name" value="PDZ"/>
    <property type="match status" value="3"/>
</dbReference>
<sequence>MATMETENFLQDIIKLQLRKPKNWNWQLSTSKSSPHIALPIIQLYDAKGKLLVQTKDNGCTQRQSWHSADKLPVKTKIRGVLVDHRDAANKNRNFEERIKSKSGSSNNVIKSSGAMLKENTCKTTANEADNRKERPYDRNAIKGDHSKRKTFRIRKSRSDILAAKDNSSSSSSCERTKSKPLQKAPSHSEVVRARAEIRRQHKRARSDDLFRRKLKCSGGGNAESLKRAESDGYRNFLAPHSKNDKSTAVKMTAEHVLFGNDARNVQVNRVKHNNKYTTRTSSAGTLIIREESFSRYRRRRSTLDGVEDAIKGKPDSLSSPTRPPPTERLSTSPTPDSRWFMRRNKNRYVEGGDDTELAKPDQTTSPPVRSLKNGFRCYVEENGDYTVQEPVTPGESRKGSCIASELEWSGVERELDKRRQRRKMVMEQKDNVASVKGYLEKGSSSGVGHQSSNNNNVADAKRAAGKEGSVEGGGGSVRLARRLSSNDNAKMGANVSRHSSKGLSGRRSQSSGSIYSGKSGSGRNQEGKVCGSLPSYLDENNDNGTNNNHADCNRPPLDEDDRIPRLGDGGAQLHWKFTDHQTVLCDQGYGSERSPEEEFPPPLPDHQNQCHQHLEPHACYPFITPDSTFGVKLAKGSRGLGLSVTGGVDSTGAWPGLIRIKRLFPHQPASTCGLLYVGDLLIEANGVTLTGLTNYEALEVLRTASNQVELKVCRPPPDVLNCVSPISEIPPPPPRREAPNSLHLPPTAYSSPEDDYYQGEFEVQLTKVQGSLGFTLRKEDDSALGHYVRALVREPALTDGRIRAGDKIIAVNDVEISPMSHEQAVQYLRQCGEVVSLRLYRDCAQTPVAALSPTETTPTTSFSRKANLRQEAVDMLNDIAVRKLIPGNQQDPYRRSLSPTDASPRRLRRNPHPSDASRVADPSDAPHHQSIEEQFHEGLLHGCFDEDDCPSLFIVDSDGEGDKPDRPSSLDLYNPNQTPVAARKPRFNFSLAHNQYELNNLDPEVLDAPNLAYNLGAADEAAGAEVECPREPASMPHIALDTSAFSYKNPAYQTAHPHCDDRVGKQAAASKDDNGAVRKWKGVPLDGEHRGTVRRKKMPEEYQVLAIELNRGWNSRLGFSLQGAAGVTYVSAVHADSVAARDGRIKPGDRIIKVNDESVENMTTNEIIDLLRIVRGPVCIVISRVKSNEDCQNRNAEN</sequence>
<feature type="region of interest" description="Disordered" evidence="1">
    <location>
        <begin position="305"/>
        <end position="370"/>
    </location>
</feature>
<dbReference type="Pfam" id="PF16063">
    <property type="entry name" value="DUF4805"/>
    <property type="match status" value="2"/>
</dbReference>
<dbReference type="InterPro" id="IPR001478">
    <property type="entry name" value="PDZ"/>
</dbReference>